<name>A0A2W2EPS7_9ACTN</name>
<dbReference type="GO" id="GO:0003989">
    <property type="term" value="F:acetyl-CoA carboxylase activity"/>
    <property type="evidence" value="ECO:0007669"/>
    <property type="project" value="InterPro"/>
</dbReference>
<evidence type="ECO:0000256" key="1">
    <source>
        <dbReference type="ARBA" id="ARBA00005194"/>
    </source>
</evidence>
<dbReference type="InterPro" id="IPR001882">
    <property type="entry name" value="Biotin_BS"/>
</dbReference>
<comment type="pathway">
    <text evidence="1 8">Lipid metabolism; fatty acid biosynthesis.</text>
</comment>
<dbReference type="SUPFAM" id="SSF51230">
    <property type="entry name" value="Single hybrid motif"/>
    <property type="match status" value="1"/>
</dbReference>
<evidence type="ECO:0000259" key="10">
    <source>
        <dbReference type="PROSITE" id="PS50968"/>
    </source>
</evidence>
<dbReference type="InterPro" id="IPR000089">
    <property type="entry name" value="Biotin_lipoyl"/>
</dbReference>
<dbReference type="OrthoDB" id="9811735at2"/>
<dbReference type="InterPro" id="IPR050709">
    <property type="entry name" value="Biotin_Carboxyl_Carrier/Decarb"/>
</dbReference>
<dbReference type="Pfam" id="PF00364">
    <property type="entry name" value="Biotin_lipoyl"/>
    <property type="match status" value="1"/>
</dbReference>
<reference evidence="11 12" key="1">
    <citation type="submission" date="2018-01" db="EMBL/GenBank/DDBJ databases">
        <title>Draft genome sequence of Nonomuraea sp. KC333.</title>
        <authorList>
            <person name="Sahin N."/>
            <person name="Saygin H."/>
            <person name="Ay H."/>
        </authorList>
    </citation>
    <scope>NUCLEOTIDE SEQUENCE [LARGE SCALE GENOMIC DNA]</scope>
    <source>
        <strain evidence="11 12">KC333</strain>
    </source>
</reference>
<protein>
    <recommendedName>
        <fullName evidence="2 8">Biotin carboxyl carrier protein of acetyl-CoA carboxylase</fullName>
    </recommendedName>
</protein>
<dbReference type="PROSITE" id="PS00188">
    <property type="entry name" value="BIOTIN"/>
    <property type="match status" value="1"/>
</dbReference>
<dbReference type="Gene3D" id="2.40.50.100">
    <property type="match status" value="1"/>
</dbReference>
<dbReference type="InterPro" id="IPR011053">
    <property type="entry name" value="Single_hybrid_motif"/>
</dbReference>
<dbReference type="EMBL" id="POUD01000048">
    <property type="protein sequence ID" value="PZG18749.1"/>
    <property type="molecule type" value="Genomic_DNA"/>
</dbReference>
<dbReference type="PANTHER" id="PTHR45266:SF3">
    <property type="entry name" value="OXALOACETATE DECARBOXYLASE ALPHA CHAIN"/>
    <property type="match status" value="1"/>
</dbReference>
<organism evidence="11 12">
    <name type="scientific">Nonomuraea aridisoli</name>
    <dbReference type="NCBI Taxonomy" id="2070368"/>
    <lineage>
        <taxon>Bacteria</taxon>
        <taxon>Bacillati</taxon>
        <taxon>Actinomycetota</taxon>
        <taxon>Actinomycetes</taxon>
        <taxon>Streptosporangiales</taxon>
        <taxon>Streptosporangiaceae</taxon>
        <taxon>Nonomuraea</taxon>
    </lineage>
</organism>
<keyword evidence="6 8" id="KW-0275">Fatty acid biosynthesis</keyword>
<dbReference type="PANTHER" id="PTHR45266">
    <property type="entry name" value="OXALOACETATE DECARBOXYLASE ALPHA CHAIN"/>
    <property type="match status" value="1"/>
</dbReference>
<evidence type="ECO:0000313" key="12">
    <source>
        <dbReference type="Proteomes" id="UP000249304"/>
    </source>
</evidence>
<feature type="domain" description="Lipoyl-binding" evidence="10">
    <location>
        <begin position="62"/>
        <end position="138"/>
    </location>
</feature>
<evidence type="ECO:0000313" key="11">
    <source>
        <dbReference type="EMBL" id="PZG18749.1"/>
    </source>
</evidence>
<sequence length="141" mass="15113">MESVRDSAALLLSQVARPPSLLRLEAGEVVIELRWDPPAAGTERPQDAPRPEPDAAETPIGPALVRSPTVGVFYHAPEPGNPPFVTEGSLVEPGQQVGIVEAMKMMIPVRAEQHGRVLAVLKGDGEQVEYAEGLMSLEVMD</sequence>
<evidence type="ECO:0000256" key="7">
    <source>
        <dbReference type="ARBA" id="ARBA00023267"/>
    </source>
</evidence>
<keyword evidence="4 8" id="KW-0276">Fatty acid metabolism</keyword>
<keyword evidence="5 8" id="KW-0443">Lipid metabolism</keyword>
<gene>
    <name evidence="11" type="ORF">C1J01_14120</name>
</gene>
<dbReference type="PRINTS" id="PR01071">
    <property type="entry name" value="ACOABIOTINCC"/>
</dbReference>
<evidence type="ECO:0000256" key="5">
    <source>
        <dbReference type="ARBA" id="ARBA00023098"/>
    </source>
</evidence>
<accession>A0A2W2EPS7</accession>
<dbReference type="PROSITE" id="PS50968">
    <property type="entry name" value="BIOTINYL_LIPOYL"/>
    <property type="match status" value="1"/>
</dbReference>
<comment type="caution">
    <text evidence="11">The sequence shown here is derived from an EMBL/GenBank/DDBJ whole genome shotgun (WGS) entry which is preliminary data.</text>
</comment>
<evidence type="ECO:0000256" key="4">
    <source>
        <dbReference type="ARBA" id="ARBA00022832"/>
    </source>
</evidence>
<dbReference type="UniPathway" id="UPA00094"/>
<dbReference type="CDD" id="cd06850">
    <property type="entry name" value="biotinyl_domain"/>
    <property type="match status" value="1"/>
</dbReference>
<evidence type="ECO:0000256" key="9">
    <source>
        <dbReference type="SAM" id="MobiDB-lite"/>
    </source>
</evidence>
<dbReference type="Proteomes" id="UP000249304">
    <property type="component" value="Unassembled WGS sequence"/>
</dbReference>
<dbReference type="AlphaFoldDB" id="A0A2W2EPS7"/>
<dbReference type="GO" id="GO:0009317">
    <property type="term" value="C:acetyl-CoA carboxylase complex"/>
    <property type="evidence" value="ECO:0007669"/>
    <property type="project" value="InterPro"/>
</dbReference>
<feature type="region of interest" description="Disordered" evidence="9">
    <location>
        <begin position="34"/>
        <end position="62"/>
    </location>
</feature>
<dbReference type="GO" id="GO:0006633">
    <property type="term" value="P:fatty acid biosynthetic process"/>
    <property type="evidence" value="ECO:0007669"/>
    <property type="project" value="UniProtKB-UniPathway"/>
</dbReference>
<dbReference type="InterPro" id="IPR001249">
    <property type="entry name" value="AcCoA_biotinCC"/>
</dbReference>
<evidence type="ECO:0000256" key="6">
    <source>
        <dbReference type="ARBA" id="ARBA00023160"/>
    </source>
</evidence>
<evidence type="ECO:0000256" key="2">
    <source>
        <dbReference type="ARBA" id="ARBA00017562"/>
    </source>
</evidence>
<feature type="compositionally biased region" description="Basic and acidic residues" evidence="9">
    <location>
        <begin position="44"/>
        <end position="53"/>
    </location>
</feature>
<evidence type="ECO:0000256" key="8">
    <source>
        <dbReference type="RuleBase" id="RU364072"/>
    </source>
</evidence>
<proteinExistence type="predicted"/>
<comment type="function">
    <text evidence="8">This protein is a component of the acetyl coenzyme A carboxylase complex; first, biotin carboxylase catalyzes the carboxylation of the carrier protein and then the transcarboxylase transfers the carboxyl group to form malonyl-CoA.</text>
</comment>
<keyword evidence="3 8" id="KW-0444">Lipid biosynthesis</keyword>
<keyword evidence="7 8" id="KW-0092">Biotin</keyword>
<keyword evidence="12" id="KW-1185">Reference proteome</keyword>
<evidence type="ECO:0000256" key="3">
    <source>
        <dbReference type="ARBA" id="ARBA00022516"/>
    </source>
</evidence>